<keyword evidence="3" id="KW-1185">Reference proteome</keyword>
<organism evidence="2 3">
    <name type="scientific">Apatococcus lobatus</name>
    <dbReference type="NCBI Taxonomy" id="904363"/>
    <lineage>
        <taxon>Eukaryota</taxon>
        <taxon>Viridiplantae</taxon>
        <taxon>Chlorophyta</taxon>
        <taxon>core chlorophytes</taxon>
        <taxon>Trebouxiophyceae</taxon>
        <taxon>Chlorellales</taxon>
        <taxon>Chlorellaceae</taxon>
        <taxon>Apatococcus</taxon>
    </lineage>
</organism>
<sequence length="563" mass="61183">MLQGEPRQADDGVESALLDLLAPSPGPWPETVSPSHGTYLDSRSLGFLGQGFDLQGEDSQTLQLDSQIFQSLSGSSEPTKPMDAVTAPTSFPAPMPPGDIAQKLVQGHADFRNGSQQTPEQPALLGATVPAAANAGLPSSVNVPSQLPLQGHSVAKRSTSTSASRRQSYKRHFSALAEPSFPEVNRANRRQQSILQCQSDGVAAPSIRSLIPHQELVVADCLSELALPDSLNPHAFEPEHPALRGIATARGMHMFEVADLKRRHLQDLSQHPGWAVCSHMGNECLLDIYTAFAASDLSFKMTLLVGNTQQIVSLGTLCQHNLCDLYMQSIAGLADFAPRALNGPETADGRHFSQAACQCMAMIACLFEMPGHTAKLADLHLMKHAAGGQQSVSGTDLMMRLDQALSLQWKRSITRSQRHQARLLLQANEAFTTQLANARQQILDEMQQAVQGEADGPKLLPSRVLMLSDHAHTLSVLLALAYEAALQLGRKFCYEILSPWQWGMMTACLYPVVPDIMYCVKYLAGDQPVSDLPQLSDAALLHNFDHLRQKHDIARADAETSHP</sequence>
<feature type="region of interest" description="Disordered" evidence="1">
    <location>
        <begin position="1"/>
        <end position="35"/>
    </location>
</feature>
<name>A0AAW1R2Q5_9CHLO</name>
<accession>A0AAW1R2Q5</accession>
<protein>
    <submittedName>
        <fullName evidence="2">Uncharacterized protein</fullName>
    </submittedName>
</protein>
<dbReference type="Proteomes" id="UP001438707">
    <property type="component" value="Unassembled WGS sequence"/>
</dbReference>
<proteinExistence type="predicted"/>
<gene>
    <name evidence="2" type="ORF">WJX74_005388</name>
</gene>
<reference evidence="2 3" key="1">
    <citation type="journal article" date="2024" name="Nat. Commun.">
        <title>Phylogenomics reveals the evolutionary origins of lichenization in chlorophyte algae.</title>
        <authorList>
            <person name="Puginier C."/>
            <person name="Libourel C."/>
            <person name="Otte J."/>
            <person name="Skaloud P."/>
            <person name="Haon M."/>
            <person name="Grisel S."/>
            <person name="Petersen M."/>
            <person name="Berrin J.G."/>
            <person name="Delaux P.M."/>
            <person name="Dal Grande F."/>
            <person name="Keller J."/>
        </authorList>
    </citation>
    <scope>NUCLEOTIDE SEQUENCE [LARGE SCALE GENOMIC DNA]</scope>
    <source>
        <strain evidence="2 3">SAG 2145</strain>
    </source>
</reference>
<comment type="caution">
    <text evidence="2">The sequence shown here is derived from an EMBL/GenBank/DDBJ whole genome shotgun (WGS) entry which is preliminary data.</text>
</comment>
<dbReference type="AlphaFoldDB" id="A0AAW1R2Q5"/>
<evidence type="ECO:0000313" key="3">
    <source>
        <dbReference type="Proteomes" id="UP001438707"/>
    </source>
</evidence>
<evidence type="ECO:0000313" key="2">
    <source>
        <dbReference type="EMBL" id="KAK9827492.1"/>
    </source>
</evidence>
<dbReference type="EMBL" id="JALJOS010000018">
    <property type="protein sequence ID" value="KAK9827492.1"/>
    <property type="molecule type" value="Genomic_DNA"/>
</dbReference>
<evidence type="ECO:0000256" key="1">
    <source>
        <dbReference type="SAM" id="MobiDB-lite"/>
    </source>
</evidence>